<keyword evidence="1" id="KW-0802">TPR repeat</keyword>
<dbReference type="EMBL" id="FRFG01000015">
    <property type="protein sequence ID" value="SHO55503.1"/>
    <property type="molecule type" value="Genomic_DNA"/>
</dbReference>
<dbReference type="SUPFAM" id="SSF81901">
    <property type="entry name" value="HCP-like"/>
    <property type="match status" value="1"/>
</dbReference>
<dbReference type="InterPro" id="IPR006597">
    <property type="entry name" value="Sel1-like"/>
</dbReference>
<dbReference type="PROSITE" id="PS50005">
    <property type="entry name" value="TPR"/>
    <property type="match status" value="1"/>
</dbReference>
<dbReference type="STRING" id="1117707.VQ7734_01239"/>
<dbReference type="PANTHER" id="PTHR11102">
    <property type="entry name" value="SEL-1-LIKE PROTEIN"/>
    <property type="match status" value="1"/>
</dbReference>
<dbReference type="InterPro" id="IPR050767">
    <property type="entry name" value="Sel1_AlgK"/>
</dbReference>
<proteinExistence type="predicted"/>
<keyword evidence="4" id="KW-1185">Reference proteome</keyword>
<sequence length="254" mass="28618">MKLVKALLSIILLTNLCFANAFDDGMKALKSGDKEKAIALFKQSKNPLAHMNLGTYYTQQKNYKEALNWYVKAAESGDPEAQAKVGDLYARGIGAKANQRTAAEWFYKAAKQGSAMAQHNLANMYMAGRGVTASHEKAFKLYTLASNQGMTFSMYKLARMYRDGVGTKQDYKEAAKWYQKAVDGRDNNSALDLGMLYYEGRGLKKDQPLAFKYIEFSARSGNKRAQDRIKKICKENKELSSKFTCKHLDVFDKK</sequence>
<feature type="repeat" description="TPR" evidence="1">
    <location>
        <begin position="47"/>
        <end position="80"/>
    </location>
</feature>
<name>A0A1M7YSA3_9VIBR</name>
<dbReference type="EC" id="3.5.2.6" evidence="3"/>
<evidence type="ECO:0000313" key="4">
    <source>
        <dbReference type="Proteomes" id="UP000184600"/>
    </source>
</evidence>
<organism evidence="3 4">
    <name type="scientific">Vibrio quintilis</name>
    <dbReference type="NCBI Taxonomy" id="1117707"/>
    <lineage>
        <taxon>Bacteria</taxon>
        <taxon>Pseudomonadati</taxon>
        <taxon>Pseudomonadota</taxon>
        <taxon>Gammaproteobacteria</taxon>
        <taxon>Vibrionales</taxon>
        <taxon>Vibrionaceae</taxon>
        <taxon>Vibrio</taxon>
    </lineage>
</organism>
<dbReference type="Proteomes" id="UP000184600">
    <property type="component" value="Unassembled WGS sequence"/>
</dbReference>
<dbReference type="Gene3D" id="1.25.40.10">
    <property type="entry name" value="Tetratricopeptide repeat domain"/>
    <property type="match status" value="1"/>
</dbReference>
<feature type="signal peptide" evidence="2">
    <location>
        <begin position="1"/>
        <end position="21"/>
    </location>
</feature>
<keyword evidence="2" id="KW-0732">Signal</keyword>
<dbReference type="InterPro" id="IPR011990">
    <property type="entry name" value="TPR-like_helical_dom_sf"/>
</dbReference>
<dbReference type="AlphaFoldDB" id="A0A1M7YSA3"/>
<feature type="chain" id="PRO_5012681057" evidence="2">
    <location>
        <begin position="22"/>
        <end position="254"/>
    </location>
</feature>
<keyword evidence="3" id="KW-0378">Hydrolase</keyword>
<dbReference type="RefSeq" id="WP_073580563.1">
    <property type="nucleotide sequence ID" value="NZ_AP024897.1"/>
</dbReference>
<evidence type="ECO:0000256" key="2">
    <source>
        <dbReference type="SAM" id="SignalP"/>
    </source>
</evidence>
<protein>
    <submittedName>
        <fullName evidence="3">Putative beta-lactamase HcpC</fullName>
        <ecNumber evidence="3">3.5.2.6</ecNumber>
    </submittedName>
</protein>
<dbReference type="PANTHER" id="PTHR11102:SF160">
    <property type="entry name" value="ERAD-ASSOCIATED E3 UBIQUITIN-PROTEIN LIGASE COMPONENT HRD3"/>
    <property type="match status" value="1"/>
</dbReference>
<reference evidence="4" key="1">
    <citation type="submission" date="2016-12" db="EMBL/GenBank/DDBJ databases">
        <authorList>
            <person name="Rodrigo-Torres L."/>
            <person name="Arahal R.D."/>
            <person name="Lucena T."/>
        </authorList>
    </citation>
    <scope>NUCLEOTIDE SEQUENCE [LARGE SCALE GENOMIC DNA]</scope>
</reference>
<dbReference type="GO" id="GO:0008800">
    <property type="term" value="F:beta-lactamase activity"/>
    <property type="evidence" value="ECO:0007669"/>
    <property type="project" value="UniProtKB-EC"/>
</dbReference>
<dbReference type="SMART" id="SM00671">
    <property type="entry name" value="SEL1"/>
    <property type="match status" value="5"/>
</dbReference>
<evidence type="ECO:0000256" key="1">
    <source>
        <dbReference type="PROSITE-ProRule" id="PRU00339"/>
    </source>
</evidence>
<dbReference type="Pfam" id="PF08238">
    <property type="entry name" value="Sel1"/>
    <property type="match status" value="6"/>
</dbReference>
<gene>
    <name evidence="3" type="primary">hcpC</name>
    <name evidence="3" type="ORF">VQ7734_01239</name>
</gene>
<evidence type="ECO:0000313" key="3">
    <source>
        <dbReference type="EMBL" id="SHO55503.1"/>
    </source>
</evidence>
<dbReference type="InterPro" id="IPR019734">
    <property type="entry name" value="TPR_rpt"/>
</dbReference>
<accession>A0A1M7YSA3</accession>
<dbReference type="OrthoDB" id="6114904at2"/>